<evidence type="ECO:0000256" key="8">
    <source>
        <dbReference type="RuleBase" id="RU004005"/>
    </source>
</evidence>
<dbReference type="InterPro" id="IPR005727">
    <property type="entry name" value="Ribosomal_uL22_bac/chlpt-type"/>
</dbReference>
<keyword evidence="2 7" id="KW-0699">rRNA-binding</keyword>
<dbReference type="EMBL" id="NFZW01000006">
    <property type="protein sequence ID" value="RFA37784.1"/>
    <property type="molecule type" value="Genomic_DNA"/>
</dbReference>
<name>A0A3E0WXQ5_9GAMM</name>
<evidence type="ECO:0000256" key="9">
    <source>
        <dbReference type="RuleBase" id="RU004006"/>
    </source>
</evidence>
<evidence type="ECO:0000313" key="12">
    <source>
        <dbReference type="Proteomes" id="UP000256763"/>
    </source>
</evidence>
<gene>
    <name evidence="7" type="primary">rplV</name>
    <name evidence="11" type="ORF">CAL65_07485</name>
</gene>
<dbReference type="OrthoDB" id="9805969at2"/>
<reference evidence="12" key="1">
    <citation type="submission" date="2017-05" db="EMBL/GenBank/DDBJ databases">
        <authorList>
            <person name="Sharma S."/>
            <person name="Sidhu C."/>
            <person name="Pinnaka A.K."/>
        </authorList>
    </citation>
    <scope>NUCLEOTIDE SEQUENCE [LARGE SCALE GENOMIC DNA]</scope>
    <source>
        <strain evidence="12">AK93</strain>
    </source>
</reference>
<evidence type="ECO:0000256" key="5">
    <source>
        <dbReference type="ARBA" id="ARBA00023274"/>
    </source>
</evidence>
<dbReference type="Pfam" id="PF00237">
    <property type="entry name" value="Ribosomal_L22"/>
    <property type="match status" value="1"/>
</dbReference>
<evidence type="ECO:0000256" key="2">
    <source>
        <dbReference type="ARBA" id="ARBA00022730"/>
    </source>
</evidence>
<dbReference type="InterPro" id="IPR047867">
    <property type="entry name" value="Ribosomal_uL22_bac/org-type"/>
</dbReference>
<proteinExistence type="inferred from homology"/>
<dbReference type="GO" id="GO:0006412">
    <property type="term" value="P:translation"/>
    <property type="evidence" value="ECO:0007669"/>
    <property type="project" value="UniProtKB-UniRule"/>
</dbReference>
<accession>A0A3E0WXQ5</accession>
<keyword evidence="3 7" id="KW-0694">RNA-binding</keyword>
<dbReference type="CDD" id="cd00336">
    <property type="entry name" value="Ribosomal_L22"/>
    <property type="match status" value="1"/>
</dbReference>
<evidence type="ECO:0000256" key="3">
    <source>
        <dbReference type="ARBA" id="ARBA00022884"/>
    </source>
</evidence>
<organism evidence="11 12">
    <name type="scientific">Alkalilimnicola ehrlichii</name>
    <dbReference type="NCBI Taxonomy" id="351052"/>
    <lineage>
        <taxon>Bacteria</taxon>
        <taxon>Pseudomonadati</taxon>
        <taxon>Pseudomonadota</taxon>
        <taxon>Gammaproteobacteria</taxon>
        <taxon>Chromatiales</taxon>
        <taxon>Ectothiorhodospiraceae</taxon>
        <taxon>Alkalilimnicola</taxon>
    </lineage>
</organism>
<dbReference type="AlphaFoldDB" id="A0A3E0WXQ5"/>
<protein>
    <recommendedName>
        <fullName evidence="6 7">Large ribosomal subunit protein uL22</fullName>
    </recommendedName>
</protein>
<dbReference type="PANTHER" id="PTHR13501:SF8">
    <property type="entry name" value="LARGE RIBOSOMAL SUBUNIT PROTEIN UL22M"/>
    <property type="match status" value="1"/>
</dbReference>
<dbReference type="InterPro" id="IPR001063">
    <property type="entry name" value="Ribosomal_uL22"/>
</dbReference>
<dbReference type="Proteomes" id="UP000256763">
    <property type="component" value="Unassembled WGS sequence"/>
</dbReference>
<dbReference type="NCBIfam" id="TIGR01044">
    <property type="entry name" value="rplV_bact"/>
    <property type="match status" value="1"/>
</dbReference>
<dbReference type="FunFam" id="3.90.470.10:FF:000001">
    <property type="entry name" value="50S ribosomal protein L22"/>
    <property type="match status" value="1"/>
</dbReference>
<evidence type="ECO:0000256" key="10">
    <source>
        <dbReference type="RuleBase" id="RU004008"/>
    </source>
</evidence>
<evidence type="ECO:0000256" key="7">
    <source>
        <dbReference type="HAMAP-Rule" id="MF_01331"/>
    </source>
</evidence>
<keyword evidence="12" id="KW-1185">Reference proteome</keyword>
<dbReference type="STRING" id="187272.Mlg_0463"/>
<evidence type="ECO:0000256" key="6">
    <source>
        <dbReference type="ARBA" id="ARBA00035207"/>
    </source>
</evidence>
<comment type="function">
    <text evidence="7">The globular domain of the protein is located near the polypeptide exit tunnel on the outside of the subunit, while an extended beta-hairpin is found that lines the wall of the exit tunnel in the center of the 70S ribosome.</text>
</comment>
<evidence type="ECO:0000256" key="4">
    <source>
        <dbReference type="ARBA" id="ARBA00022980"/>
    </source>
</evidence>
<evidence type="ECO:0000256" key="1">
    <source>
        <dbReference type="ARBA" id="ARBA00009451"/>
    </source>
</evidence>
<dbReference type="PANTHER" id="PTHR13501">
    <property type="entry name" value="CHLOROPLAST 50S RIBOSOMAL PROTEIN L22-RELATED"/>
    <property type="match status" value="1"/>
</dbReference>
<dbReference type="HAMAP" id="MF_01331_B">
    <property type="entry name" value="Ribosomal_uL22_B"/>
    <property type="match status" value="1"/>
</dbReference>
<comment type="caution">
    <text evidence="11">The sequence shown here is derived from an EMBL/GenBank/DDBJ whole genome shotgun (WGS) entry which is preliminary data.</text>
</comment>
<dbReference type="GO" id="GO:0003735">
    <property type="term" value="F:structural constituent of ribosome"/>
    <property type="evidence" value="ECO:0007669"/>
    <property type="project" value="InterPro"/>
</dbReference>
<dbReference type="Gene3D" id="3.90.470.10">
    <property type="entry name" value="Ribosomal protein L22/L17"/>
    <property type="match status" value="1"/>
</dbReference>
<dbReference type="PROSITE" id="PS00464">
    <property type="entry name" value="RIBOSOMAL_L22"/>
    <property type="match status" value="1"/>
</dbReference>
<comment type="similarity">
    <text evidence="1 7 8">Belongs to the universal ribosomal protein uL22 family.</text>
</comment>
<dbReference type="SUPFAM" id="SSF54843">
    <property type="entry name" value="Ribosomal protein L22"/>
    <property type="match status" value="1"/>
</dbReference>
<sequence>MEVAAKLRYSRVSPQKARLVADQIRGLPVARALDLLEFSPKKSAAIIKKVLDSAIANAEHNNGADIDELTVSRIFVDEGPVYKRIQPRAKGRANRILKRTSHITVMVAEK</sequence>
<dbReference type="InterPro" id="IPR036394">
    <property type="entry name" value="Ribosomal_uL22_sf"/>
</dbReference>
<dbReference type="GO" id="GO:0022625">
    <property type="term" value="C:cytosolic large ribosomal subunit"/>
    <property type="evidence" value="ECO:0007669"/>
    <property type="project" value="TreeGrafter"/>
</dbReference>
<evidence type="ECO:0000313" key="11">
    <source>
        <dbReference type="EMBL" id="RFA37784.1"/>
    </source>
</evidence>
<keyword evidence="4 7" id="KW-0689">Ribosomal protein</keyword>
<dbReference type="GO" id="GO:0019843">
    <property type="term" value="F:rRNA binding"/>
    <property type="evidence" value="ECO:0007669"/>
    <property type="project" value="UniProtKB-UniRule"/>
</dbReference>
<keyword evidence="5 7" id="KW-0687">Ribonucleoprotein</keyword>
<comment type="subunit">
    <text evidence="7 9">Part of the 50S ribosomal subunit.</text>
</comment>
<dbReference type="InterPro" id="IPR018260">
    <property type="entry name" value="Ribosomal_uL22_CS"/>
</dbReference>
<comment type="function">
    <text evidence="7 10">This protein binds specifically to 23S rRNA; its binding is stimulated by other ribosomal proteins, e.g., L4, L17, and L20. It is important during the early stages of 50S assembly. It makes multiple contacts with different domains of the 23S rRNA in the assembled 50S subunit and ribosome.</text>
</comment>